<evidence type="ECO:0000256" key="7">
    <source>
        <dbReference type="RuleBase" id="RU003887"/>
    </source>
</evidence>
<feature type="domain" description="Pseudouridine synthase RsuA/RluA-like" evidence="8">
    <location>
        <begin position="62"/>
        <end position="192"/>
    </location>
</feature>
<dbReference type="EC" id="5.4.99.-" evidence="7"/>
<dbReference type="Proteomes" id="UP000480275">
    <property type="component" value="Unassembled WGS sequence"/>
</dbReference>
<reference evidence="9 10" key="1">
    <citation type="submission" date="2019-10" db="EMBL/GenBank/DDBJ databases">
        <title>Whole-genome sequence of the purple nonsulfur photosynthetic bacterium Rhodocyclus tenuis.</title>
        <authorList>
            <person name="Kyndt J.A."/>
            <person name="Meyer T.E."/>
        </authorList>
    </citation>
    <scope>NUCLEOTIDE SEQUENCE [LARGE SCALE GENOMIC DNA]</scope>
    <source>
        <strain evidence="9 10">DSM 110</strain>
    </source>
</reference>
<evidence type="ECO:0000256" key="6">
    <source>
        <dbReference type="PROSITE-ProRule" id="PRU00182"/>
    </source>
</evidence>
<dbReference type="PANTHER" id="PTHR47683:SF4">
    <property type="entry name" value="PSEUDOURIDINE SYNTHASE"/>
    <property type="match status" value="1"/>
</dbReference>
<evidence type="ECO:0000256" key="5">
    <source>
        <dbReference type="ARBA" id="ARBA00037590"/>
    </source>
</evidence>
<comment type="similarity">
    <text evidence="1 7">Belongs to the pseudouridine synthase RsuA family.</text>
</comment>
<keyword evidence="2 6" id="KW-0694">RNA-binding</keyword>
<dbReference type="InterPro" id="IPR018496">
    <property type="entry name" value="PsdUridine_synth_RsuA/RluB_CS"/>
</dbReference>
<evidence type="ECO:0000256" key="2">
    <source>
        <dbReference type="ARBA" id="ARBA00022884"/>
    </source>
</evidence>
<dbReference type="NCBIfam" id="TIGR00093">
    <property type="entry name" value="pseudouridine synthase"/>
    <property type="match status" value="1"/>
</dbReference>
<sequence>MKLEKMLQSQGFGSRRECRALVLCGRVGLGGTVADDPEAEILTEGCTFKVDGEAWSFCERVYLMLHKPVGFECSHQPQCHPSVFSLLPAPLRLRGVQAVGRLDEDTSGLLLFSDDGQFVHAYSSGKRQVPKVYEVTTRHPITAALAASLLGGVVLRDDPAPVVARACEVLGERQLRLTVTEGRYHLVRRMIAAAGNRVEALQRSAVGAYSLPEDLPPGQWRMVPPLPPTSLA</sequence>
<dbReference type="InterPro" id="IPR036986">
    <property type="entry name" value="S4_RNA-bd_sf"/>
</dbReference>
<evidence type="ECO:0000313" key="10">
    <source>
        <dbReference type="Proteomes" id="UP000480275"/>
    </source>
</evidence>
<protein>
    <recommendedName>
        <fullName evidence="7">Pseudouridine synthase</fullName>
        <ecNumber evidence="7">5.4.99.-</ecNumber>
    </recommendedName>
</protein>
<dbReference type="Gene3D" id="3.30.70.580">
    <property type="entry name" value="Pseudouridine synthase I, catalytic domain, N-terminal subdomain"/>
    <property type="match status" value="1"/>
</dbReference>
<accession>A0A6L5JWP7</accession>
<name>A0A6L5JWP7_RHOTE</name>
<dbReference type="EMBL" id="WIXJ01000005">
    <property type="protein sequence ID" value="MQY51775.1"/>
    <property type="molecule type" value="Genomic_DNA"/>
</dbReference>
<dbReference type="SUPFAM" id="SSF55174">
    <property type="entry name" value="Alpha-L RNA-binding motif"/>
    <property type="match status" value="1"/>
</dbReference>
<dbReference type="GO" id="GO:0003723">
    <property type="term" value="F:RNA binding"/>
    <property type="evidence" value="ECO:0007669"/>
    <property type="project" value="UniProtKB-KW"/>
</dbReference>
<evidence type="ECO:0000256" key="3">
    <source>
        <dbReference type="ARBA" id="ARBA00023235"/>
    </source>
</evidence>
<dbReference type="GO" id="GO:0001522">
    <property type="term" value="P:pseudouridine synthesis"/>
    <property type="evidence" value="ECO:0007669"/>
    <property type="project" value="InterPro"/>
</dbReference>
<dbReference type="PROSITE" id="PS50889">
    <property type="entry name" value="S4"/>
    <property type="match status" value="1"/>
</dbReference>
<dbReference type="CDD" id="cd00165">
    <property type="entry name" value="S4"/>
    <property type="match status" value="1"/>
</dbReference>
<evidence type="ECO:0000256" key="1">
    <source>
        <dbReference type="ARBA" id="ARBA00008348"/>
    </source>
</evidence>
<comment type="function">
    <text evidence="5">Responsible for synthesis of pseudouridine from uracil-516 in 16S ribosomal RNA.</text>
</comment>
<dbReference type="InterPro" id="IPR042092">
    <property type="entry name" value="PsdUridine_s_RsuA/RluB/E/F_cat"/>
</dbReference>
<dbReference type="InterPro" id="IPR000748">
    <property type="entry name" value="PsdUridine_synth_RsuA/RluB/E/F"/>
</dbReference>
<proteinExistence type="inferred from homology"/>
<keyword evidence="3 7" id="KW-0413">Isomerase</keyword>
<dbReference type="Gene3D" id="3.10.290.10">
    <property type="entry name" value="RNA-binding S4 domain"/>
    <property type="match status" value="1"/>
</dbReference>
<evidence type="ECO:0000313" key="9">
    <source>
        <dbReference type="EMBL" id="MQY51775.1"/>
    </source>
</evidence>
<comment type="caution">
    <text evidence="9">The sequence shown here is derived from an EMBL/GenBank/DDBJ whole genome shotgun (WGS) entry which is preliminary data.</text>
</comment>
<dbReference type="GO" id="GO:0006364">
    <property type="term" value="P:rRNA processing"/>
    <property type="evidence" value="ECO:0007669"/>
    <property type="project" value="UniProtKB-ARBA"/>
</dbReference>
<evidence type="ECO:0000256" key="4">
    <source>
        <dbReference type="ARBA" id="ARBA00036749"/>
    </source>
</evidence>
<dbReference type="AlphaFoldDB" id="A0A6L5JWP7"/>
<dbReference type="CDD" id="cd02553">
    <property type="entry name" value="PseudoU_synth_RsuA"/>
    <property type="match status" value="1"/>
</dbReference>
<dbReference type="InterPro" id="IPR020103">
    <property type="entry name" value="PsdUridine_synth_cat_dom_sf"/>
</dbReference>
<evidence type="ECO:0000259" key="8">
    <source>
        <dbReference type="Pfam" id="PF00849"/>
    </source>
</evidence>
<dbReference type="Gene3D" id="3.30.70.1560">
    <property type="entry name" value="Alpha-L RNA-binding motif"/>
    <property type="match status" value="1"/>
</dbReference>
<dbReference type="InterPro" id="IPR020094">
    <property type="entry name" value="TruA/RsuA/RluB/E/F_N"/>
</dbReference>
<organism evidence="9 10">
    <name type="scientific">Rhodocyclus tenuis</name>
    <name type="common">Rhodospirillum tenue</name>
    <dbReference type="NCBI Taxonomy" id="1066"/>
    <lineage>
        <taxon>Bacteria</taxon>
        <taxon>Pseudomonadati</taxon>
        <taxon>Pseudomonadota</taxon>
        <taxon>Betaproteobacteria</taxon>
        <taxon>Rhodocyclales</taxon>
        <taxon>Rhodocyclaceae</taxon>
        <taxon>Rhodocyclus</taxon>
    </lineage>
</organism>
<dbReference type="GO" id="GO:0160136">
    <property type="term" value="F:16S rRNA pseudouridine(516) synthase activity"/>
    <property type="evidence" value="ECO:0007669"/>
    <property type="project" value="UniProtKB-EC"/>
</dbReference>
<gene>
    <name evidence="9" type="ORF">GHK24_08310</name>
</gene>
<dbReference type="SUPFAM" id="SSF55120">
    <property type="entry name" value="Pseudouridine synthase"/>
    <property type="match status" value="1"/>
</dbReference>
<dbReference type="PANTHER" id="PTHR47683">
    <property type="entry name" value="PSEUDOURIDINE SYNTHASE FAMILY PROTEIN-RELATED"/>
    <property type="match status" value="1"/>
</dbReference>
<dbReference type="InterPro" id="IPR050343">
    <property type="entry name" value="RsuA_PseudoU_synthase"/>
</dbReference>
<dbReference type="PROSITE" id="PS01149">
    <property type="entry name" value="PSI_RSU"/>
    <property type="match status" value="1"/>
</dbReference>
<dbReference type="Pfam" id="PF00849">
    <property type="entry name" value="PseudoU_synth_2"/>
    <property type="match status" value="1"/>
</dbReference>
<dbReference type="InterPro" id="IPR006145">
    <property type="entry name" value="PsdUridine_synth_RsuA/RluA"/>
</dbReference>
<comment type="catalytic activity">
    <reaction evidence="4">
        <text>uridine(516) in 16S rRNA = pseudouridine(516) in 16S rRNA</text>
        <dbReference type="Rhea" id="RHEA:38867"/>
        <dbReference type="Rhea" id="RHEA-COMP:10089"/>
        <dbReference type="Rhea" id="RHEA-COMP:10090"/>
        <dbReference type="ChEBI" id="CHEBI:65314"/>
        <dbReference type="ChEBI" id="CHEBI:65315"/>
        <dbReference type="EC" id="5.4.99.19"/>
    </reaction>
</comment>